<gene>
    <name evidence="1" type="ORF">WMSIL1_LOCUS14255</name>
</gene>
<evidence type="ECO:0000313" key="1">
    <source>
        <dbReference type="EMBL" id="VUZ56715.1"/>
    </source>
</evidence>
<sequence>MFVIHFLNKRLKNESLFSEIFYLTPSLIITKFDYLVLISNLCNPLIIPATQALHKQTSCVLSWPMSHRPGKGKYTSDDSSRHHLINPAINQSLLTSLVCTGPSFSYNRPEQLKRAYNQILMRVLTRSVGYKQPSIRHTHTREP</sequence>
<reference evidence="1 2" key="1">
    <citation type="submission" date="2019-07" db="EMBL/GenBank/DDBJ databases">
        <authorList>
            <person name="Jastrzebski P J."/>
            <person name="Paukszto L."/>
            <person name="Jastrzebski P J."/>
        </authorList>
    </citation>
    <scope>NUCLEOTIDE SEQUENCE [LARGE SCALE GENOMIC DNA]</scope>
    <source>
        <strain evidence="1 2">WMS-il1</strain>
    </source>
</reference>
<evidence type="ECO:0000313" key="2">
    <source>
        <dbReference type="Proteomes" id="UP000321570"/>
    </source>
</evidence>
<name>A0A564ZB35_HYMDI</name>
<dbReference type="EMBL" id="CABIJS010000708">
    <property type="protein sequence ID" value="VUZ56715.1"/>
    <property type="molecule type" value="Genomic_DNA"/>
</dbReference>
<proteinExistence type="predicted"/>
<keyword evidence="2" id="KW-1185">Reference proteome</keyword>
<accession>A0A564ZB35</accession>
<dbReference type="Proteomes" id="UP000321570">
    <property type="component" value="Unassembled WGS sequence"/>
</dbReference>
<organism evidence="1 2">
    <name type="scientific">Hymenolepis diminuta</name>
    <name type="common">Rat tapeworm</name>
    <dbReference type="NCBI Taxonomy" id="6216"/>
    <lineage>
        <taxon>Eukaryota</taxon>
        <taxon>Metazoa</taxon>
        <taxon>Spiralia</taxon>
        <taxon>Lophotrochozoa</taxon>
        <taxon>Platyhelminthes</taxon>
        <taxon>Cestoda</taxon>
        <taxon>Eucestoda</taxon>
        <taxon>Cyclophyllidea</taxon>
        <taxon>Hymenolepididae</taxon>
        <taxon>Hymenolepis</taxon>
    </lineage>
</organism>
<dbReference type="AlphaFoldDB" id="A0A564ZB35"/>
<protein>
    <submittedName>
        <fullName evidence="1">Uncharacterized protein</fullName>
    </submittedName>
</protein>